<dbReference type="Proteomes" id="UP000001307">
    <property type="component" value="Unassembled WGS sequence"/>
</dbReference>
<reference evidence="1" key="1">
    <citation type="journal article" date="2010" name="Science">
        <title>Plasticity of animal genome architecture unmasked by rapid evolution of a pelagic tunicate.</title>
        <authorList>
            <person name="Denoeud F."/>
            <person name="Henriet S."/>
            <person name="Mungpakdee S."/>
            <person name="Aury J.M."/>
            <person name="Da Silva C."/>
            <person name="Brinkmann H."/>
            <person name="Mikhaleva J."/>
            <person name="Olsen L.C."/>
            <person name="Jubin C."/>
            <person name="Canestro C."/>
            <person name="Bouquet J.M."/>
            <person name="Danks G."/>
            <person name="Poulain J."/>
            <person name="Campsteijn C."/>
            <person name="Adamski M."/>
            <person name="Cross I."/>
            <person name="Yadetie F."/>
            <person name="Muffato M."/>
            <person name="Louis A."/>
            <person name="Butcher S."/>
            <person name="Tsagkogeorga G."/>
            <person name="Konrad A."/>
            <person name="Singh S."/>
            <person name="Jensen M.F."/>
            <person name="Cong E.H."/>
            <person name="Eikeseth-Otteraa H."/>
            <person name="Noel B."/>
            <person name="Anthouard V."/>
            <person name="Porcel B.M."/>
            <person name="Kachouri-Lafond R."/>
            <person name="Nishino A."/>
            <person name="Ugolini M."/>
            <person name="Chourrout P."/>
            <person name="Nishida H."/>
            <person name="Aasland R."/>
            <person name="Huzurbazar S."/>
            <person name="Westhof E."/>
            <person name="Delsuc F."/>
            <person name="Lehrach H."/>
            <person name="Reinhardt R."/>
            <person name="Weissenbach J."/>
            <person name="Roy S.W."/>
            <person name="Artiguenave F."/>
            <person name="Postlethwait J.H."/>
            <person name="Manak J.R."/>
            <person name="Thompson E.M."/>
            <person name="Jaillon O."/>
            <person name="Du Pasquier L."/>
            <person name="Boudinot P."/>
            <person name="Liberles D.A."/>
            <person name="Volff J.N."/>
            <person name="Philippe H."/>
            <person name="Lenhard B."/>
            <person name="Roest Crollius H."/>
            <person name="Wincker P."/>
            <person name="Chourrout D."/>
        </authorList>
    </citation>
    <scope>NUCLEOTIDE SEQUENCE [LARGE SCALE GENOMIC DNA]</scope>
</reference>
<evidence type="ECO:0000313" key="1">
    <source>
        <dbReference type="EMBL" id="CBY08587.1"/>
    </source>
</evidence>
<keyword evidence="2" id="KW-1185">Reference proteome</keyword>
<protein>
    <submittedName>
        <fullName evidence="1">Uncharacterized protein</fullName>
    </submittedName>
</protein>
<dbReference type="InParanoid" id="E4XAD7"/>
<organism evidence="1">
    <name type="scientific">Oikopleura dioica</name>
    <name type="common">Tunicate</name>
    <dbReference type="NCBI Taxonomy" id="34765"/>
    <lineage>
        <taxon>Eukaryota</taxon>
        <taxon>Metazoa</taxon>
        <taxon>Chordata</taxon>
        <taxon>Tunicata</taxon>
        <taxon>Appendicularia</taxon>
        <taxon>Copelata</taxon>
        <taxon>Oikopleuridae</taxon>
        <taxon>Oikopleura</taxon>
    </lineage>
</organism>
<sequence>MAYVILHPDDLVATADIDYVFKLRSDLAEHILTDKSNCDFSAALHKIQILDQRLSELSSTEAKPASLDFVLHKEKTLDHRLSELSSPEARPASLDYVHRMEILRCLEKEKTHKLITYDDVHLFITTVQIAFDDFVRWHPLDRHEEADKILAVAAKMCLARTSLDALCRLDVKTDTTAELLSTIRKYFLSPVTPVKSPSTVLLGGPNLRKAAANPSSFVDADFKPLEHTRGAARLRMFPLEQESQLYSQVSGVADNSTFAAPEEPHFSYAKAPLAQRFFKSTIRRMSPKVLDPHSSKTPVVPRPS</sequence>
<name>E4XAD7_OIKDI</name>
<dbReference type="EMBL" id="FN653032">
    <property type="protein sequence ID" value="CBY08587.1"/>
    <property type="molecule type" value="Genomic_DNA"/>
</dbReference>
<gene>
    <name evidence="1" type="ORF">GSOID_T00005167001</name>
</gene>
<dbReference type="AlphaFoldDB" id="E4XAD7"/>
<accession>E4XAD7</accession>
<evidence type="ECO:0000313" key="2">
    <source>
        <dbReference type="Proteomes" id="UP000001307"/>
    </source>
</evidence>
<proteinExistence type="predicted"/>